<keyword evidence="1" id="KW-0732">Signal</keyword>
<dbReference type="AlphaFoldDB" id="A0A6A3GX69"/>
<organism evidence="2 3">
    <name type="scientific">Phytophthora rubi</name>
    <dbReference type="NCBI Taxonomy" id="129364"/>
    <lineage>
        <taxon>Eukaryota</taxon>
        <taxon>Sar</taxon>
        <taxon>Stramenopiles</taxon>
        <taxon>Oomycota</taxon>
        <taxon>Peronosporomycetes</taxon>
        <taxon>Peronosporales</taxon>
        <taxon>Peronosporaceae</taxon>
        <taxon>Phytophthora</taxon>
    </lineage>
</organism>
<evidence type="ECO:0000313" key="3">
    <source>
        <dbReference type="Proteomes" id="UP000429607"/>
    </source>
</evidence>
<feature type="chain" id="PRO_5025671205" description="RxLR effector protein" evidence="1">
    <location>
        <begin position="21"/>
        <end position="36"/>
    </location>
</feature>
<dbReference type="Proteomes" id="UP000429607">
    <property type="component" value="Unassembled WGS sequence"/>
</dbReference>
<reference evidence="2 3" key="1">
    <citation type="submission" date="2018-09" db="EMBL/GenBank/DDBJ databases">
        <title>Genomic investigation of the strawberry pathogen Phytophthora fragariae indicates pathogenicity is determined by transcriptional variation in three key races.</title>
        <authorList>
            <person name="Adams T.M."/>
            <person name="Armitage A.D."/>
            <person name="Sobczyk M.K."/>
            <person name="Bates H.J."/>
            <person name="Dunwell J.M."/>
            <person name="Nellist C.F."/>
            <person name="Harrison R.J."/>
        </authorList>
    </citation>
    <scope>NUCLEOTIDE SEQUENCE [LARGE SCALE GENOMIC DNA]</scope>
    <source>
        <strain evidence="2 3">SCRP249</strain>
    </source>
</reference>
<evidence type="ECO:0008006" key="4">
    <source>
        <dbReference type="Google" id="ProtNLM"/>
    </source>
</evidence>
<sequence>MKILASLMVLVATLGPWVNAKEGNELTYLEEHKDSE</sequence>
<evidence type="ECO:0000256" key="1">
    <source>
        <dbReference type="SAM" id="SignalP"/>
    </source>
</evidence>
<protein>
    <recommendedName>
        <fullName evidence="4">RxLR effector protein</fullName>
    </recommendedName>
</protein>
<gene>
    <name evidence="2" type="ORF">PR001_g30032</name>
</gene>
<dbReference type="EMBL" id="QXFV01006433">
    <property type="protein sequence ID" value="KAE8961465.1"/>
    <property type="molecule type" value="Genomic_DNA"/>
</dbReference>
<proteinExistence type="predicted"/>
<accession>A0A6A3GX69</accession>
<name>A0A6A3GX69_9STRA</name>
<comment type="caution">
    <text evidence="2">The sequence shown here is derived from an EMBL/GenBank/DDBJ whole genome shotgun (WGS) entry which is preliminary data.</text>
</comment>
<evidence type="ECO:0000313" key="2">
    <source>
        <dbReference type="EMBL" id="KAE8961465.1"/>
    </source>
</evidence>
<feature type="signal peptide" evidence="1">
    <location>
        <begin position="1"/>
        <end position="20"/>
    </location>
</feature>